<dbReference type="AlphaFoldDB" id="A0A4R2Q5N0"/>
<evidence type="ECO:0000313" key="2">
    <source>
        <dbReference type="Proteomes" id="UP000294835"/>
    </source>
</evidence>
<dbReference type="CDD" id="cd08054">
    <property type="entry name" value="gp6"/>
    <property type="match status" value="1"/>
</dbReference>
<dbReference type="EMBL" id="SLXP01000001">
    <property type="protein sequence ID" value="TCP43937.1"/>
    <property type="molecule type" value="Genomic_DNA"/>
</dbReference>
<dbReference type="OrthoDB" id="8452228at2"/>
<sequence>MPTRQTTPPAALPVTREELKAHLRITSTAEDDLLDGCLAAAIDEIDGTGLLGRAMISASYTLTRGPAAARDVELEIGPAQSLEAIAFVKADGSTVAGDIGDFALISDGERAFVRGDWPSGLGDRPDAISITYRAGFGDTAAAVPATLRHAVKLLAAHRFEVRDEVVIGTVATQIPLGVERLVNLNRVRVFG</sequence>
<dbReference type="Proteomes" id="UP000294835">
    <property type="component" value="Unassembled WGS sequence"/>
</dbReference>
<name>A0A4R2Q5N0_9RHOB</name>
<dbReference type="Gene3D" id="1.10.3230.30">
    <property type="entry name" value="Phage gp6-like head-tail connector protein"/>
    <property type="match status" value="1"/>
</dbReference>
<dbReference type="InterPro" id="IPR011738">
    <property type="entry name" value="Phage_CHP"/>
</dbReference>
<protein>
    <submittedName>
        <fullName evidence="1">Putative phiE125 gp8 family phage protein</fullName>
    </submittedName>
</protein>
<dbReference type="NCBIfam" id="TIGR02215">
    <property type="entry name" value="phage_chp_gp8"/>
    <property type="match status" value="1"/>
</dbReference>
<reference evidence="1 2" key="1">
    <citation type="submission" date="2019-03" db="EMBL/GenBank/DDBJ databases">
        <title>Genomic Encyclopedia of Type Strains, Phase IV (KMG-IV): sequencing the most valuable type-strain genomes for metagenomic binning, comparative biology and taxonomic classification.</title>
        <authorList>
            <person name="Goeker M."/>
        </authorList>
    </citation>
    <scope>NUCLEOTIDE SEQUENCE [LARGE SCALE GENOMIC DNA]</scope>
    <source>
        <strain evidence="1 2">DSM 18063</strain>
    </source>
</reference>
<comment type="caution">
    <text evidence="1">The sequence shown here is derived from an EMBL/GenBank/DDBJ whole genome shotgun (WGS) entry which is preliminary data.</text>
</comment>
<gene>
    <name evidence="1" type="ORF">EV662_10120</name>
</gene>
<dbReference type="RefSeq" id="WP_132460103.1">
    <property type="nucleotide sequence ID" value="NZ_SLXP01000001.1"/>
</dbReference>
<proteinExistence type="predicted"/>
<organism evidence="1 2">
    <name type="scientific">Rhodovulum marinum</name>
    <dbReference type="NCBI Taxonomy" id="320662"/>
    <lineage>
        <taxon>Bacteria</taxon>
        <taxon>Pseudomonadati</taxon>
        <taxon>Pseudomonadota</taxon>
        <taxon>Alphaproteobacteria</taxon>
        <taxon>Rhodobacterales</taxon>
        <taxon>Paracoccaceae</taxon>
        <taxon>Rhodovulum</taxon>
    </lineage>
</organism>
<accession>A0A4R2Q5N0</accession>
<keyword evidence="2" id="KW-1185">Reference proteome</keyword>
<evidence type="ECO:0000313" key="1">
    <source>
        <dbReference type="EMBL" id="TCP43937.1"/>
    </source>
</evidence>